<reference evidence="2 3" key="1">
    <citation type="submission" date="2012-04" db="EMBL/GenBank/DDBJ databases">
        <title>Complete genome of Rhodanobacter sp. 2APBS1.</title>
        <authorList>
            <consortium name="US DOE Joint Genome Institute"/>
            <person name="Huntemann M."/>
            <person name="Wei C.-L."/>
            <person name="Han J."/>
            <person name="Detter J.C."/>
            <person name="Han C."/>
            <person name="Tapia R."/>
            <person name="Munk A.C.C."/>
            <person name="Chen A."/>
            <person name="Krypides N."/>
            <person name="Mavromatis K."/>
            <person name="Markowitz V."/>
            <person name="Szeto E."/>
            <person name="Ivanova N."/>
            <person name="Mikhailova N."/>
            <person name="Ovchinnikova G."/>
            <person name="Pagani I."/>
            <person name="Pati A."/>
            <person name="Goodwin L."/>
            <person name="Peters L."/>
            <person name="Pitluck S."/>
            <person name="Woyke T."/>
            <person name="Prakash O."/>
            <person name="Elkins J."/>
            <person name="Brown S."/>
            <person name="Palumbo A."/>
            <person name="Hemme C."/>
            <person name="Zhou J."/>
            <person name="Watson D."/>
            <person name="Jardine P."/>
            <person name="Kostka J."/>
            <person name="Green S."/>
        </authorList>
    </citation>
    <scope>NUCLEOTIDE SEQUENCE [LARGE SCALE GENOMIC DNA]</scope>
    <source>
        <strain evidence="2 3">2APBS1</strain>
    </source>
</reference>
<gene>
    <name evidence="2" type="ORF">R2APBS1_1782</name>
</gene>
<dbReference type="HOGENOM" id="CLU_755961_0_0_6"/>
<sequence precursor="true">MACRGLLLLIAGLAGTVPAHGTTARGSGNATPPRMVIQVNDDRMTVMIAGAPQIYLYGVIDADAPQRFETLVKSGKISPGSDVYLNSVQGDLAAGMALGRLFRAGAMTTHLGTPRHKGRAGYRGIKAAVCSGACTYAYFGGLYRWAPTGSDRISLIRHQAAGAAPNQSESGEADAYLKSMGIDLDGLALAPTPPGDSPTWLTADQMTVAGLANNGRLPLKTKSWLLPPAPFLDLQQDDRDGSHRLVLQCRPGSVTLTAYDLVGAPRARQIVAHETRSYFEVDRQEVLVEPRGAARAVDDAVVITRPYPPAELGHLLSSHSLGAWVGGRRSAFRYGATFVLYPARHAIKDFYNACWRAAPWPVKPSPKKG</sequence>
<dbReference type="Proteomes" id="UP000011859">
    <property type="component" value="Chromosome"/>
</dbReference>
<dbReference type="AlphaFoldDB" id="M4NDR2"/>
<dbReference type="EMBL" id="CP003470">
    <property type="protein sequence ID" value="AGG88910.1"/>
    <property type="molecule type" value="Genomic_DNA"/>
</dbReference>
<dbReference type="KEGG" id="rhd:R2APBS1_1782"/>
<dbReference type="eggNOG" id="COG3904">
    <property type="taxonomic scope" value="Bacteria"/>
</dbReference>
<organism evidence="2 3">
    <name type="scientific">Rhodanobacter denitrificans</name>
    <dbReference type="NCBI Taxonomy" id="666685"/>
    <lineage>
        <taxon>Bacteria</taxon>
        <taxon>Pseudomonadati</taxon>
        <taxon>Pseudomonadota</taxon>
        <taxon>Gammaproteobacteria</taxon>
        <taxon>Lysobacterales</taxon>
        <taxon>Rhodanobacteraceae</taxon>
        <taxon>Rhodanobacter</taxon>
    </lineage>
</organism>
<dbReference type="STRING" id="666685.R2APBS1_1782"/>
<keyword evidence="3" id="KW-1185">Reference proteome</keyword>
<evidence type="ECO:0000313" key="3">
    <source>
        <dbReference type="Proteomes" id="UP000011859"/>
    </source>
</evidence>
<feature type="chain" id="PRO_5004056033" evidence="1">
    <location>
        <begin position="20"/>
        <end position="369"/>
    </location>
</feature>
<feature type="signal peptide" evidence="1">
    <location>
        <begin position="1"/>
        <end position="19"/>
    </location>
</feature>
<accession>M4NDR2</accession>
<proteinExistence type="predicted"/>
<evidence type="ECO:0000313" key="2">
    <source>
        <dbReference type="EMBL" id="AGG88910.1"/>
    </source>
</evidence>
<protein>
    <submittedName>
        <fullName evidence="2">Uncharacterized protein</fullName>
    </submittedName>
</protein>
<keyword evidence="1" id="KW-0732">Signal</keyword>
<name>M4NDR2_9GAMM</name>
<evidence type="ECO:0000256" key="1">
    <source>
        <dbReference type="SAM" id="SignalP"/>
    </source>
</evidence>